<dbReference type="GO" id="GO:0101006">
    <property type="term" value="F:protein histidine phosphatase activity"/>
    <property type="evidence" value="ECO:0007669"/>
    <property type="project" value="InterPro"/>
</dbReference>
<dbReference type="CDD" id="cd07067">
    <property type="entry name" value="HP_PGM_like"/>
    <property type="match status" value="1"/>
</dbReference>
<accession>A0A1G6CBF2</accession>
<gene>
    <name evidence="2" type="ORF">SAMN02927930_01183</name>
</gene>
<protein>
    <submittedName>
        <fullName evidence="2">Phosphohistidine phosphatase, SixA</fullName>
    </submittedName>
</protein>
<dbReference type="GO" id="GO:0005737">
    <property type="term" value="C:cytoplasm"/>
    <property type="evidence" value="ECO:0007669"/>
    <property type="project" value="InterPro"/>
</dbReference>
<dbReference type="SUPFAM" id="SSF53254">
    <property type="entry name" value="Phosphoglycerate mutase-like"/>
    <property type="match status" value="1"/>
</dbReference>
<dbReference type="InterPro" id="IPR013078">
    <property type="entry name" value="His_Pase_superF_clade-1"/>
</dbReference>
<sequence length="161" mass="18226">MRHGDAEPELAQHRGISMDEQRPLSAQGRHEVETTANWLLEELQQRGQSQLAWLLVSPYIRAQQTADIMASHIPFRQCETTQDIIPQASPDLFIDWLLVQLEQQSLNEGTVLMVSHMPFVSHLVAALDARMPPLIFPTAGIAEIELDLVNQQAHFLRMIVT</sequence>
<dbReference type="STRING" id="1159017.SAMN02927930_01183"/>
<dbReference type="InterPro" id="IPR029033">
    <property type="entry name" value="His_PPase_superfam"/>
</dbReference>
<dbReference type="Pfam" id="PF00300">
    <property type="entry name" value="His_Phos_1"/>
    <property type="match status" value="1"/>
</dbReference>
<dbReference type="EMBL" id="FMXN01000005">
    <property type="protein sequence ID" value="SDB30199.1"/>
    <property type="molecule type" value="Genomic_DNA"/>
</dbReference>
<dbReference type="RefSeq" id="WP_176754931.1">
    <property type="nucleotide sequence ID" value="NZ_FMXN01000005.1"/>
</dbReference>
<reference evidence="3" key="1">
    <citation type="submission" date="2016-10" db="EMBL/GenBank/DDBJ databases">
        <authorList>
            <person name="Varghese N."/>
            <person name="Submissions S."/>
        </authorList>
    </citation>
    <scope>NUCLEOTIDE SEQUENCE [LARGE SCALE GENOMIC DNA]</scope>
    <source>
        <strain evidence="3">CGMCC 1.10824</strain>
    </source>
</reference>
<dbReference type="InterPro" id="IPR004449">
    <property type="entry name" value="SixA"/>
</dbReference>
<name>A0A1G6CBF2_9GAMM</name>
<organism evidence="2 3">
    <name type="scientific">Pseudidiomarina indica</name>
    <dbReference type="NCBI Taxonomy" id="1159017"/>
    <lineage>
        <taxon>Bacteria</taxon>
        <taxon>Pseudomonadati</taxon>
        <taxon>Pseudomonadota</taxon>
        <taxon>Gammaproteobacteria</taxon>
        <taxon>Alteromonadales</taxon>
        <taxon>Idiomarinaceae</taxon>
        <taxon>Pseudidiomarina</taxon>
    </lineage>
</organism>
<evidence type="ECO:0000313" key="2">
    <source>
        <dbReference type="EMBL" id="SDB30199.1"/>
    </source>
</evidence>
<proteinExistence type="predicted"/>
<dbReference type="NCBIfam" id="TIGR00249">
    <property type="entry name" value="sixA"/>
    <property type="match status" value="1"/>
</dbReference>
<dbReference type="Proteomes" id="UP000199626">
    <property type="component" value="Unassembled WGS sequence"/>
</dbReference>
<keyword evidence="3" id="KW-1185">Reference proteome</keyword>
<evidence type="ECO:0000313" key="3">
    <source>
        <dbReference type="Proteomes" id="UP000199626"/>
    </source>
</evidence>
<evidence type="ECO:0000256" key="1">
    <source>
        <dbReference type="SAM" id="MobiDB-lite"/>
    </source>
</evidence>
<feature type="region of interest" description="Disordered" evidence="1">
    <location>
        <begin position="1"/>
        <end position="26"/>
    </location>
</feature>
<dbReference type="AlphaFoldDB" id="A0A1G6CBF2"/>
<dbReference type="Gene3D" id="3.40.50.1240">
    <property type="entry name" value="Phosphoglycerate mutase-like"/>
    <property type="match status" value="1"/>
</dbReference>